<keyword evidence="4" id="KW-1185">Reference proteome</keyword>
<keyword evidence="1" id="KW-0677">Repeat</keyword>
<dbReference type="AlphaFoldDB" id="A0A183D8S0"/>
<keyword evidence="2" id="KW-0802">TPR repeat</keyword>
<dbReference type="InterPro" id="IPR039663">
    <property type="entry name" value="AIP/AIPL1/TTC9"/>
</dbReference>
<dbReference type="InterPro" id="IPR011990">
    <property type="entry name" value="TPR-like_helical_dom_sf"/>
</dbReference>
<proteinExistence type="predicted"/>
<dbReference type="Gene3D" id="1.25.40.10">
    <property type="entry name" value="Tetratricopeptide repeat domain"/>
    <property type="match status" value="1"/>
</dbReference>
<dbReference type="Proteomes" id="UP000271098">
    <property type="component" value="Unassembled WGS sequence"/>
</dbReference>
<reference evidence="3 4" key="2">
    <citation type="submission" date="2018-11" db="EMBL/GenBank/DDBJ databases">
        <authorList>
            <consortium name="Pathogen Informatics"/>
        </authorList>
    </citation>
    <scope>NUCLEOTIDE SEQUENCE [LARGE SCALE GENOMIC DNA]</scope>
</reference>
<protein>
    <submittedName>
        <fullName evidence="5">TPR_REGION domain-containing protein</fullName>
    </submittedName>
</protein>
<dbReference type="SUPFAM" id="SSF48452">
    <property type="entry name" value="TPR-like"/>
    <property type="match status" value="1"/>
</dbReference>
<organism evidence="5">
    <name type="scientific">Gongylonema pulchrum</name>
    <dbReference type="NCBI Taxonomy" id="637853"/>
    <lineage>
        <taxon>Eukaryota</taxon>
        <taxon>Metazoa</taxon>
        <taxon>Ecdysozoa</taxon>
        <taxon>Nematoda</taxon>
        <taxon>Chromadorea</taxon>
        <taxon>Rhabditida</taxon>
        <taxon>Spirurina</taxon>
        <taxon>Spiruromorpha</taxon>
        <taxon>Spiruroidea</taxon>
        <taxon>Gongylonematidae</taxon>
        <taxon>Gongylonema</taxon>
    </lineage>
</organism>
<evidence type="ECO:0000256" key="1">
    <source>
        <dbReference type="ARBA" id="ARBA00022737"/>
    </source>
</evidence>
<name>A0A183D8S0_9BILA</name>
<dbReference type="WBParaSite" id="GPUH_0000511801-mRNA-1">
    <property type="protein sequence ID" value="GPUH_0000511801-mRNA-1"/>
    <property type="gene ID" value="GPUH_0000511801"/>
</dbReference>
<sequence>FFFRHFQISQFDIAASELYPYPSVSQKLRDISKDAIHPGSETHHHTHCAATANFTYVYGDLENASLKYREALNRIETLLLREKPGDHEWIDLDKQNIPLFLNLSLCCLNKKQYYEAIDAASEVLKRDELNEKALYRRAKARIAVWDLEKV</sequence>
<dbReference type="OrthoDB" id="5829758at2759"/>
<evidence type="ECO:0000313" key="5">
    <source>
        <dbReference type="WBParaSite" id="GPUH_0000511801-mRNA-1"/>
    </source>
</evidence>
<accession>A0A183D8S0</accession>
<dbReference type="PANTHER" id="PTHR11242">
    <property type="entry name" value="ARYL HYDROCARBON RECEPTOR INTERACTING PROTEIN RELATED"/>
    <property type="match status" value="1"/>
</dbReference>
<evidence type="ECO:0000256" key="2">
    <source>
        <dbReference type="ARBA" id="ARBA00022803"/>
    </source>
</evidence>
<gene>
    <name evidence="3" type="ORF">GPUH_LOCUS5110</name>
</gene>
<evidence type="ECO:0000313" key="3">
    <source>
        <dbReference type="EMBL" id="VDK49111.1"/>
    </source>
</evidence>
<evidence type="ECO:0000313" key="4">
    <source>
        <dbReference type="Proteomes" id="UP000271098"/>
    </source>
</evidence>
<reference evidence="5" key="1">
    <citation type="submission" date="2016-06" db="UniProtKB">
        <authorList>
            <consortium name="WormBaseParasite"/>
        </authorList>
    </citation>
    <scope>IDENTIFICATION</scope>
</reference>
<dbReference type="PANTHER" id="PTHR11242:SF0">
    <property type="entry name" value="TPR_REGION DOMAIN-CONTAINING PROTEIN"/>
    <property type="match status" value="1"/>
</dbReference>
<dbReference type="EMBL" id="UYRT01010387">
    <property type="protein sequence ID" value="VDK49111.1"/>
    <property type="molecule type" value="Genomic_DNA"/>
</dbReference>